<feature type="compositionally biased region" description="Basic and acidic residues" evidence="1">
    <location>
        <begin position="131"/>
        <end position="143"/>
    </location>
</feature>
<feature type="compositionally biased region" description="Basic and acidic residues" evidence="1">
    <location>
        <begin position="305"/>
        <end position="314"/>
    </location>
</feature>
<accession>K0SFY1</accession>
<feature type="compositionally biased region" description="Polar residues" evidence="1">
    <location>
        <begin position="1"/>
        <end position="12"/>
    </location>
</feature>
<feature type="compositionally biased region" description="Basic and acidic residues" evidence="1">
    <location>
        <begin position="23"/>
        <end position="38"/>
    </location>
</feature>
<dbReference type="AlphaFoldDB" id="K0SFY1"/>
<evidence type="ECO:0000313" key="3">
    <source>
        <dbReference type="Proteomes" id="UP000266841"/>
    </source>
</evidence>
<feature type="non-terminal residue" evidence="2">
    <location>
        <position position="314"/>
    </location>
</feature>
<feature type="compositionally biased region" description="Basic and acidic residues" evidence="1">
    <location>
        <begin position="267"/>
        <end position="279"/>
    </location>
</feature>
<gene>
    <name evidence="2" type="ORF">THAOC_14147</name>
</gene>
<organism evidence="2 3">
    <name type="scientific">Thalassiosira oceanica</name>
    <name type="common">Marine diatom</name>
    <dbReference type="NCBI Taxonomy" id="159749"/>
    <lineage>
        <taxon>Eukaryota</taxon>
        <taxon>Sar</taxon>
        <taxon>Stramenopiles</taxon>
        <taxon>Ochrophyta</taxon>
        <taxon>Bacillariophyta</taxon>
        <taxon>Coscinodiscophyceae</taxon>
        <taxon>Thalassiosirophycidae</taxon>
        <taxon>Thalassiosirales</taxon>
        <taxon>Thalassiosiraceae</taxon>
        <taxon>Thalassiosira</taxon>
    </lineage>
</organism>
<name>K0SFY1_THAOC</name>
<dbReference type="EMBL" id="AGNL01016500">
    <property type="protein sequence ID" value="EJK65053.1"/>
    <property type="molecule type" value="Genomic_DNA"/>
</dbReference>
<reference evidence="2 3" key="1">
    <citation type="journal article" date="2012" name="Genome Biol.">
        <title>Genome and low-iron response of an oceanic diatom adapted to chronic iron limitation.</title>
        <authorList>
            <person name="Lommer M."/>
            <person name="Specht M."/>
            <person name="Roy A.S."/>
            <person name="Kraemer L."/>
            <person name="Andreson R."/>
            <person name="Gutowska M.A."/>
            <person name="Wolf J."/>
            <person name="Bergner S.V."/>
            <person name="Schilhabel M.B."/>
            <person name="Klostermeier U.C."/>
            <person name="Beiko R.G."/>
            <person name="Rosenstiel P."/>
            <person name="Hippler M."/>
            <person name="Laroche J."/>
        </authorList>
    </citation>
    <scope>NUCLEOTIDE SEQUENCE [LARGE SCALE GENOMIC DNA]</scope>
    <source>
        <strain evidence="2 3">CCMP1005</strain>
    </source>
</reference>
<dbReference type="Proteomes" id="UP000266841">
    <property type="component" value="Unassembled WGS sequence"/>
</dbReference>
<feature type="region of interest" description="Disordered" evidence="1">
    <location>
        <begin position="1"/>
        <end position="314"/>
    </location>
</feature>
<keyword evidence="3" id="KW-1185">Reference proteome</keyword>
<evidence type="ECO:0000313" key="2">
    <source>
        <dbReference type="EMBL" id="EJK65053.1"/>
    </source>
</evidence>
<feature type="compositionally biased region" description="Polar residues" evidence="1">
    <location>
        <begin position="75"/>
        <end position="96"/>
    </location>
</feature>
<sequence length="314" mass="34040">MRWPTKSASQSDGAARMRSGRPKSMENKPSKAKDHGRELASPPDRGSPRPSLVPSPSGPTPSARRTHCPPRHYCSDTTPKIRQPHTVTKPNQQNESPPVLLDEVPAPLRRPHGERLPPQGDLAVDRPLPPDLRRRGQDADHRGLPGLRLPRRHDGRLPDLRGVGLVAPRPSSEPDHKQDTVRAGRRPAVLDAVESAGDLRGRQELSEAGGQARRGGTAQGRDGRRGEQAGAALADGAAAVPADVAAGGLPQLPDPTPFRPEAELEGLDVRLQGRADRQDQLQQRIRRHERGGVRERDTLPASPRPGRDSGRSSR</sequence>
<protein>
    <submittedName>
        <fullName evidence="2">Uncharacterized protein</fullName>
    </submittedName>
</protein>
<feature type="compositionally biased region" description="Low complexity" evidence="1">
    <location>
        <begin position="229"/>
        <end position="250"/>
    </location>
</feature>
<evidence type="ECO:0000256" key="1">
    <source>
        <dbReference type="SAM" id="MobiDB-lite"/>
    </source>
</evidence>
<feature type="compositionally biased region" description="Low complexity" evidence="1">
    <location>
        <begin position="208"/>
        <end position="220"/>
    </location>
</feature>
<proteinExistence type="predicted"/>
<feature type="compositionally biased region" description="Basic and acidic residues" evidence="1">
    <location>
        <begin position="172"/>
        <end position="182"/>
    </location>
</feature>
<comment type="caution">
    <text evidence="2">The sequence shown here is derived from an EMBL/GenBank/DDBJ whole genome shotgun (WGS) entry which is preliminary data.</text>
</comment>